<dbReference type="Gene3D" id="3.10.450.50">
    <property type="match status" value="1"/>
</dbReference>
<keyword evidence="3" id="KW-1185">Reference proteome</keyword>
<protein>
    <submittedName>
        <fullName evidence="2">Ketosteroid isomerase-like protein</fullName>
    </submittedName>
</protein>
<dbReference type="GO" id="GO:0016853">
    <property type="term" value="F:isomerase activity"/>
    <property type="evidence" value="ECO:0007669"/>
    <property type="project" value="UniProtKB-KW"/>
</dbReference>
<name>A0A7W8DEZ5_9GAMM</name>
<evidence type="ECO:0000259" key="1">
    <source>
        <dbReference type="Pfam" id="PF12680"/>
    </source>
</evidence>
<evidence type="ECO:0000313" key="3">
    <source>
        <dbReference type="Proteomes" id="UP000519004"/>
    </source>
</evidence>
<dbReference type="Proteomes" id="UP000519004">
    <property type="component" value="Unassembled WGS sequence"/>
</dbReference>
<evidence type="ECO:0000313" key="2">
    <source>
        <dbReference type="EMBL" id="MBB5016038.1"/>
    </source>
</evidence>
<dbReference type="RefSeq" id="WP_183948711.1">
    <property type="nucleotide sequence ID" value="NZ_JACHHX010000013.1"/>
</dbReference>
<feature type="domain" description="SnoaL-like" evidence="1">
    <location>
        <begin position="11"/>
        <end position="108"/>
    </location>
</feature>
<keyword evidence="2" id="KW-0413">Isomerase</keyword>
<dbReference type="Pfam" id="PF12680">
    <property type="entry name" value="SnoaL_2"/>
    <property type="match status" value="1"/>
</dbReference>
<accession>A0A7W8DEZ5</accession>
<dbReference type="EMBL" id="JACHHX010000013">
    <property type="protein sequence ID" value="MBB5016038.1"/>
    <property type="molecule type" value="Genomic_DNA"/>
</dbReference>
<dbReference type="SUPFAM" id="SSF54427">
    <property type="entry name" value="NTF2-like"/>
    <property type="match status" value="1"/>
</dbReference>
<dbReference type="InterPro" id="IPR032710">
    <property type="entry name" value="NTF2-like_dom_sf"/>
</dbReference>
<reference evidence="2 3" key="1">
    <citation type="submission" date="2020-08" db="EMBL/GenBank/DDBJ databases">
        <title>Genomic Encyclopedia of Type Strains, Phase IV (KMG-IV): sequencing the most valuable type-strain genomes for metagenomic binning, comparative biology and taxonomic classification.</title>
        <authorList>
            <person name="Goeker M."/>
        </authorList>
    </citation>
    <scope>NUCLEOTIDE SEQUENCE [LARGE SCALE GENOMIC DNA]</scope>
    <source>
        <strain evidence="2 3">DSM 25897</strain>
    </source>
</reference>
<dbReference type="InterPro" id="IPR037401">
    <property type="entry name" value="SnoaL-like"/>
</dbReference>
<comment type="caution">
    <text evidence="2">The sequence shown here is derived from an EMBL/GenBank/DDBJ whole genome shotgun (WGS) entry which is preliminary data.</text>
</comment>
<sequence length="123" mass="14301">MNEPLESFCDRWLASWTGGDPDRLLAFYAHDAVYIDPAWPDGLRGHAALHGYLSRLLRLYPDWVWRREALHPVPGGFILRWRARLHPDSTHEARGMDLIELEGGLIVRNEVYFDPRHLFGALR</sequence>
<dbReference type="CDD" id="cd00531">
    <property type="entry name" value="NTF2_like"/>
    <property type="match status" value="1"/>
</dbReference>
<organism evidence="2 3">
    <name type="scientific">Rehaibacterium terrae</name>
    <dbReference type="NCBI Taxonomy" id="1341696"/>
    <lineage>
        <taxon>Bacteria</taxon>
        <taxon>Pseudomonadati</taxon>
        <taxon>Pseudomonadota</taxon>
        <taxon>Gammaproteobacteria</taxon>
        <taxon>Lysobacterales</taxon>
        <taxon>Lysobacteraceae</taxon>
        <taxon>Rehaibacterium</taxon>
    </lineage>
</organism>
<proteinExistence type="predicted"/>
<dbReference type="AlphaFoldDB" id="A0A7W8DEZ5"/>
<gene>
    <name evidence="2" type="ORF">HNQ58_001948</name>
</gene>